<keyword evidence="3" id="KW-1185">Reference proteome</keyword>
<sequence length="258" mass="29032">MDQGPSEVEINLFDEEKGINYSIKLSPQDAARAQKDVMFATRLLELEIARKECDTANISAILEDGNDSTSDSTYKWSHNATLLLIEEFCLQENNLTSGKMTHKKVWNNIASALSTKGYCVTGSQCLSKYNGMKRTYKSIKDHNAKSGNNPRAWPYMSVMESLLGERPFMSPPAIASSSAIYISSDSEASNLSNAASDVDLSNLNPRKKRKIQESAPKISESIMESRILAEKNKDERHKEKMEFKKKMLEFMQKLLDKV</sequence>
<dbReference type="PANTHER" id="PTHR47595">
    <property type="entry name" value="HEAT SHOCK 70 KDA PROTEIN 14"/>
    <property type="match status" value="1"/>
</dbReference>
<comment type="caution">
    <text evidence="2">The sequence shown here is derived from an EMBL/GenBank/DDBJ whole genome shotgun (WGS) entry which is preliminary data.</text>
</comment>
<dbReference type="PANTHER" id="PTHR47595:SF1">
    <property type="entry name" value="MYB_SANT-LIKE DNA-BINDING DOMAIN-CONTAINING PROTEIN"/>
    <property type="match status" value="1"/>
</dbReference>
<dbReference type="AlphaFoldDB" id="A0A4S2KLT5"/>
<dbReference type="EMBL" id="QBLH01002341">
    <property type="protein sequence ID" value="TGZ48708.1"/>
    <property type="molecule type" value="Genomic_DNA"/>
</dbReference>
<evidence type="ECO:0000313" key="3">
    <source>
        <dbReference type="Proteomes" id="UP000310200"/>
    </source>
</evidence>
<evidence type="ECO:0000259" key="1">
    <source>
        <dbReference type="Pfam" id="PF13837"/>
    </source>
</evidence>
<feature type="domain" description="Myb/SANT-like DNA-binding" evidence="1">
    <location>
        <begin position="74"/>
        <end position="162"/>
    </location>
</feature>
<gene>
    <name evidence="2" type="ORF">DBV15_08006</name>
</gene>
<reference evidence="2 3" key="1">
    <citation type="journal article" date="2019" name="Philos. Trans. R. Soc. Lond., B, Biol. Sci.">
        <title>Ant behaviour and brain gene expression of defending hosts depend on the ecological success of the intruding social parasite.</title>
        <authorList>
            <person name="Kaur R."/>
            <person name="Stoldt M."/>
            <person name="Jongepier E."/>
            <person name="Feldmeyer B."/>
            <person name="Menzel F."/>
            <person name="Bornberg-Bauer E."/>
            <person name="Foitzik S."/>
        </authorList>
    </citation>
    <scope>NUCLEOTIDE SEQUENCE [LARGE SCALE GENOMIC DNA]</scope>
    <source>
        <tissue evidence="2">Whole body</tissue>
    </source>
</reference>
<dbReference type="Proteomes" id="UP000310200">
    <property type="component" value="Unassembled WGS sequence"/>
</dbReference>
<evidence type="ECO:0000313" key="2">
    <source>
        <dbReference type="EMBL" id="TGZ48708.1"/>
    </source>
</evidence>
<dbReference type="Gene3D" id="1.10.10.60">
    <property type="entry name" value="Homeodomain-like"/>
    <property type="match status" value="1"/>
</dbReference>
<organism evidence="2 3">
    <name type="scientific">Temnothorax longispinosus</name>
    <dbReference type="NCBI Taxonomy" id="300112"/>
    <lineage>
        <taxon>Eukaryota</taxon>
        <taxon>Metazoa</taxon>
        <taxon>Ecdysozoa</taxon>
        <taxon>Arthropoda</taxon>
        <taxon>Hexapoda</taxon>
        <taxon>Insecta</taxon>
        <taxon>Pterygota</taxon>
        <taxon>Neoptera</taxon>
        <taxon>Endopterygota</taxon>
        <taxon>Hymenoptera</taxon>
        <taxon>Apocrita</taxon>
        <taxon>Aculeata</taxon>
        <taxon>Formicoidea</taxon>
        <taxon>Formicidae</taxon>
        <taxon>Myrmicinae</taxon>
        <taxon>Temnothorax</taxon>
    </lineage>
</organism>
<protein>
    <recommendedName>
        <fullName evidence="1">Myb/SANT-like DNA-binding domain-containing protein</fullName>
    </recommendedName>
</protein>
<dbReference type="Pfam" id="PF13837">
    <property type="entry name" value="Myb_DNA-bind_4"/>
    <property type="match status" value="1"/>
</dbReference>
<name>A0A4S2KLT5_9HYME</name>
<dbReference type="InterPro" id="IPR044822">
    <property type="entry name" value="Myb_DNA-bind_4"/>
</dbReference>
<proteinExistence type="predicted"/>
<accession>A0A4S2KLT5</accession>